<feature type="domain" description="Sushi" evidence="11">
    <location>
        <begin position="565"/>
        <end position="625"/>
    </location>
</feature>
<evidence type="ECO:0000256" key="10">
    <source>
        <dbReference type="SAM" id="Phobius"/>
    </source>
</evidence>
<feature type="transmembrane region" description="Helical" evidence="10">
    <location>
        <begin position="161"/>
        <end position="182"/>
    </location>
</feature>
<dbReference type="Pfam" id="PF00084">
    <property type="entry name" value="Sushi"/>
    <property type="match status" value="1"/>
</dbReference>
<feature type="region of interest" description="Disordered" evidence="9">
    <location>
        <begin position="1"/>
        <end position="28"/>
    </location>
</feature>
<dbReference type="InterPro" id="IPR000436">
    <property type="entry name" value="Sushi_SCR_CCP_dom"/>
</dbReference>
<keyword evidence="8" id="KW-0325">Glycoprotein</keyword>
<dbReference type="SMART" id="SM00032">
    <property type="entry name" value="CCP"/>
    <property type="match status" value="4"/>
</dbReference>
<dbReference type="Proteomes" id="UP001642484">
    <property type="component" value="Unassembled WGS sequence"/>
</dbReference>
<dbReference type="Pfam" id="PF03619">
    <property type="entry name" value="Solute_trans_a"/>
    <property type="match status" value="1"/>
</dbReference>
<dbReference type="InterPro" id="IPR035976">
    <property type="entry name" value="Sushi/SCR/CCP_sf"/>
</dbReference>
<evidence type="ECO:0000256" key="8">
    <source>
        <dbReference type="ARBA" id="ARBA00023180"/>
    </source>
</evidence>
<evidence type="ECO:0000256" key="3">
    <source>
        <dbReference type="ARBA" id="ARBA00022692"/>
    </source>
</evidence>
<feature type="compositionally biased region" description="Basic and acidic residues" evidence="9">
    <location>
        <begin position="381"/>
        <end position="392"/>
    </location>
</feature>
<dbReference type="InterPro" id="IPR005178">
    <property type="entry name" value="Ostalpha/TMEM184C"/>
</dbReference>
<evidence type="ECO:0000256" key="7">
    <source>
        <dbReference type="ARBA" id="ARBA00023157"/>
    </source>
</evidence>
<evidence type="ECO:0000256" key="2">
    <source>
        <dbReference type="ARBA" id="ARBA00022659"/>
    </source>
</evidence>
<evidence type="ECO:0000256" key="1">
    <source>
        <dbReference type="ARBA" id="ARBA00004141"/>
    </source>
</evidence>
<proteinExistence type="predicted"/>
<dbReference type="InterPro" id="IPR050350">
    <property type="entry name" value="Compl-Cell_Adhes-Reg"/>
</dbReference>
<feature type="domain" description="Sushi" evidence="11">
    <location>
        <begin position="742"/>
        <end position="802"/>
    </location>
</feature>
<dbReference type="PANTHER" id="PTHR19325">
    <property type="entry name" value="COMPLEMENT COMPONENT-RELATED SUSHI DOMAIN-CONTAINING"/>
    <property type="match status" value="1"/>
</dbReference>
<dbReference type="PANTHER" id="PTHR19325:SF575">
    <property type="entry name" value="LOCOMOTION-RELATED PROTEIN HIKARU GENKI"/>
    <property type="match status" value="1"/>
</dbReference>
<keyword evidence="4" id="KW-0677">Repeat</keyword>
<keyword evidence="3 10" id="KW-0812">Transmembrane</keyword>
<keyword evidence="6 10" id="KW-0472">Membrane</keyword>
<keyword evidence="2" id="KW-0768">Sushi</keyword>
<dbReference type="Gene3D" id="2.10.70.10">
    <property type="entry name" value="Complement Module, domain 1"/>
    <property type="match status" value="4"/>
</dbReference>
<reference evidence="12 13" key="1">
    <citation type="submission" date="2024-02" db="EMBL/GenBank/DDBJ databases">
        <authorList>
            <person name="Chen Y."/>
            <person name="Shah S."/>
            <person name="Dougan E. K."/>
            <person name="Thang M."/>
            <person name="Chan C."/>
        </authorList>
    </citation>
    <scope>NUCLEOTIDE SEQUENCE [LARGE SCALE GENOMIC DNA]</scope>
</reference>
<gene>
    <name evidence="12" type="ORF">CCMP2556_LOCUS17328</name>
</gene>
<comment type="caution">
    <text evidence="12">The sequence shown here is derived from an EMBL/GenBank/DDBJ whole genome shotgun (WGS) entry which is preliminary data.</text>
</comment>
<evidence type="ECO:0000256" key="6">
    <source>
        <dbReference type="ARBA" id="ARBA00023136"/>
    </source>
</evidence>
<keyword evidence="5 10" id="KW-1133">Transmembrane helix</keyword>
<feature type="transmembrane region" description="Helical" evidence="10">
    <location>
        <begin position="128"/>
        <end position="146"/>
    </location>
</feature>
<comment type="subcellular location">
    <subcellularLocation>
        <location evidence="1">Membrane</location>
        <topology evidence="1">Multi-pass membrane protein</topology>
    </subcellularLocation>
</comment>
<dbReference type="EMBL" id="CAXAMN010009546">
    <property type="protein sequence ID" value="CAK9029027.1"/>
    <property type="molecule type" value="Genomic_DNA"/>
</dbReference>
<keyword evidence="7" id="KW-1015">Disulfide bond</keyword>
<feature type="region of interest" description="Disordered" evidence="9">
    <location>
        <begin position="367"/>
        <end position="408"/>
    </location>
</feature>
<feature type="region of interest" description="Disordered" evidence="9">
    <location>
        <begin position="455"/>
        <end position="485"/>
    </location>
</feature>
<evidence type="ECO:0000256" key="9">
    <source>
        <dbReference type="SAM" id="MobiDB-lite"/>
    </source>
</evidence>
<evidence type="ECO:0000256" key="5">
    <source>
        <dbReference type="ARBA" id="ARBA00022989"/>
    </source>
</evidence>
<name>A0ABP0KR37_9DINO</name>
<keyword evidence="13" id="KW-1185">Reference proteome</keyword>
<sequence>MSMDSLEGPGGDVEPGLEPWTDIKGVDTGKRWEEPGKILFTDADASLSSHLAILEGFRHQTAEEVVEAEMASDRSSIRLRGWAFGWGGVRAPAGQLGCLAVVLLGASIPASMHEVLQGIQSDQPARKLTLRGVVAVYVPTFCYWASKSCMSCETWYEENVATALTAVTFLLCSFAIMFVFYFESGYRHQLEKTEPMWKFLGVKGIVSVTYFQWLVIEALASFWHWDESRMYLVHCLLYACWMPLLAMVHTFLATRPGGRTLVSTGARTRESRTIGQWKDGDEFGYVEIAIVEDPVLVFRQVAYPFYRFRNREPALWLVGWLETLRVSEAVEASQAEPEASQGELEESSSVGEAGRAELGVDPVAENGLADANVEAPSPVTDTREDETGHLSRTEGLLSDGRAMARSRGRSVERDPVSCKCLLTLIPAEKIELEEPLRNISCSGQGDLAHFLETSHGVTGGLESPNSELAAPTPNSFRGSTTKPGSPSWEDLHFALLNDTLGRWSPDRVGAFLTGSSPGVAGAWLPLCSSTLLGCAPGHFALEGAEPSLSCSAKGAYVWQGSCSAISCGAPPRLPHATPRMSDIKRQNWTYGVTVHYDCDKPGYWGSLSAHCNVTGTWLVEGACVEVTCNAPPSVPHAQPLWDPERGNVSTGMVIRYQCDEMYNGTPTASCGDDGMYMISGVAGGVSAWPRFNNTEAKSGWFVGMRCPYVCDPGYQGYVTALCEEDGPNQGGNYSVSGHCAPVLCGTPPKLPQATARMEDVTKQNFSFGSLVHYDCKAPRFHGQLLATCLSTSRWEVNGTCVEVHCSAPPAVDHASPLGDQENVTAGTVIRYQCEEGYNGTVSAMCGYATGQQSRDCRDDATKMMAILRVQDLRPEDSQYILLGRCRRECSDQLPAVPHAAPASSAGSAAPAVGWLAGEQVNTGRKLMGELEPI</sequence>
<feature type="transmembrane region" description="Helical" evidence="10">
    <location>
        <begin position="231"/>
        <end position="252"/>
    </location>
</feature>
<dbReference type="SUPFAM" id="SSF57535">
    <property type="entry name" value="Complement control module/SCR domain"/>
    <property type="match status" value="3"/>
</dbReference>
<accession>A0ABP0KR37</accession>
<feature type="region of interest" description="Disordered" evidence="9">
    <location>
        <begin position="332"/>
        <end position="352"/>
    </location>
</feature>
<dbReference type="PROSITE" id="PS50923">
    <property type="entry name" value="SUSHI"/>
    <property type="match status" value="2"/>
</dbReference>
<dbReference type="CDD" id="cd00033">
    <property type="entry name" value="CCP"/>
    <property type="match status" value="3"/>
</dbReference>
<evidence type="ECO:0000313" key="13">
    <source>
        <dbReference type="Proteomes" id="UP001642484"/>
    </source>
</evidence>
<evidence type="ECO:0000313" key="12">
    <source>
        <dbReference type="EMBL" id="CAK9029027.1"/>
    </source>
</evidence>
<feature type="compositionally biased region" description="Polar residues" evidence="9">
    <location>
        <begin position="472"/>
        <end position="484"/>
    </location>
</feature>
<protein>
    <recommendedName>
        <fullName evidence="11">Sushi domain-containing protein</fullName>
    </recommendedName>
</protein>
<organism evidence="12 13">
    <name type="scientific">Durusdinium trenchii</name>
    <dbReference type="NCBI Taxonomy" id="1381693"/>
    <lineage>
        <taxon>Eukaryota</taxon>
        <taxon>Sar</taxon>
        <taxon>Alveolata</taxon>
        <taxon>Dinophyceae</taxon>
        <taxon>Suessiales</taxon>
        <taxon>Symbiodiniaceae</taxon>
        <taxon>Durusdinium</taxon>
    </lineage>
</organism>
<evidence type="ECO:0000256" key="4">
    <source>
        <dbReference type="ARBA" id="ARBA00022737"/>
    </source>
</evidence>
<evidence type="ECO:0000259" key="11">
    <source>
        <dbReference type="PROSITE" id="PS50923"/>
    </source>
</evidence>
<feature type="transmembrane region" description="Helical" evidence="10">
    <location>
        <begin position="93"/>
        <end position="116"/>
    </location>
</feature>